<name>A0A5N5X7Z2_9EURO</name>
<accession>A0A5N5X7Z2</accession>
<dbReference type="Gene3D" id="3.60.20.10">
    <property type="entry name" value="Glutamine Phosphoribosylpyrophosphate, subunit 1, domain 1"/>
    <property type="match status" value="1"/>
</dbReference>
<evidence type="ECO:0000256" key="4">
    <source>
        <dbReference type="ARBA" id="ARBA00022962"/>
    </source>
</evidence>
<protein>
    <recommendedName>
        <fullName evidence="9">Glutamine amidotransferase type-2 domain-containing protein</fullName>
    </recommendedName>
</protein>
<dbReference type="NCBIfam" id="TIGR01536">
    <property type="entry name" value="asn_synth_AEB"/>
    <property type="match status" value="1"/>
</dbReference>
<dbReference type="Gene3D" id="3.40.50.620">
    <property type="entry name" value="HUPs"/>
    <property type="match status" value="1"/>
</dbReference>
<dbReference type="GO" id="GO:0004066">
    <property type="term" value="F:asparagine synthase (glutamine-hydrolyzing) activity"/>
    <property type="evidence" value="ECO:0007669"/>
    <property type="project" value="InterPro"/>
</dbReference>
<evidence type="ECO:0000256" key="8">
    <source>
        <dbReference type="PIRSR" id="PIRSR001589-3"/>
    </source>
</evidence>
<feature type="site" description="Important for beta-aspartyl-AMP intermediate formation" evidence="8">
    <location>
        <position position="389"/>
    </location>
</feature>
<feature type="binding site" evidence="7">
    <location>
        <position position="111"/>
    </location>
    <ligand>
        <name>L-glutamine</name>
        <dbReference type="ChEBI" id="CHEBI:58359"/>
    </ligand>
</feature>
<evidence type="ECO:0000313" key="11">
    <source>
        <dbReference type="Proteomes" id="UP000326565"/>
    </source>
</evidence>
<dbReference type="AlphaFoldDB" id="A0A5N5X7Z2"/>
<dbReference type="SUPFAM" id="SSF56235">
    <property type="entry name" value="N-terminal nucleophile aminohydrolases (Ntn hydrolases)"/>
    <property type="match status" value="1"/>
</dbReference>
<dbReference type="EMBL" id="ML732191">
    <property type="protein sequence ID" value="KAB8075624.1"/>
    <property type="molecule type" value="Genomic_DNA"/>
</dbReference>
<comment type="similarity">
    <text evidence="1">Belongs to the asparagine synthetase family.</text>
</comment>
<dbReference type="PROSITE" id="PS51278">
    <property type="entry name" value="GATASE_TYPE_2"/>
    <property type="match status" value="1"/>
</dbReference>
<dbReference type="CDD" id="cd01991">
    <property type="entry name" value="Asn_synthase_B_C"/>
    <property type="match status" value="1"/>
</dbReference>
<dbReference type="FunFam" id="3.60.20.10:FF:000155">
    <property type="entry name" value="Asparagine synthetase (Eurofung)"/>
    <property type="match status" value="1"/>
</dbReference>
<evidence type="ECO:0000256" key="3">
    <source>
        <dbReference type="ARBA" id="ARBA00022840"/>
    </source>
</evidence>
<dbReference type="Proteomes" id="UP000326565">
    <property type="component" value="Unassembled WGS sequence"/>
</dbReference>
<dbReference type="InterPro" id="IPR017932">
    <property type="entry name" value="GATase_2_dom"/>
</dbReference>
<reference evidence="10 11" key="1">
    <citation type="submission" date="2019-04" db="EMBL/GenBank/DDBJ databases">
        <title>Friends and foes A comparative genomics study of 23 Aspergillus species from section Flavi.</title>
        <authorList>
            <consortium name="DOE Joint Genome Institute"/>
            <person name="Kjaerbolling I."/>
            <person name="Vesth T."/>
            <person name="Frisvad J.C."/>
            <person name="Nybo J.L."/>
            <person name="Theobald S."/>
            <person name="Kildgaard S."/>
            <person name="Isbrandt T."/>
            <person name="Kuo A."/>
            <person name="Sato A."/>
            <person name="Lyhne E.K."/>
            <person name="Kogle M.E."/>
            <person name="Wiebenga A."/>
            <person name="Kun R.S."/>
            <person name="Lubbers R.J."/>
            <person name="Makela M.R."/>
            <person name="Barry K."/>
            <person name="Chovatia M."/>
            <person name="Clum A."/>
            <person name="Daum C."/>
            <person name="Haridas S."/>
            <person name="He G."/>
            <person name="LaButti K."/>
            <person name="Lipzen A."/>
            <person name="Mondo S."/>
            <person name="Riley R."/>
            <person name="Salamov A."/>
            <person name="Simmons B.A."/>
            <person name="Magnuson J.K."/>
            <person name="Henrissat B."/>
            <person name="Mortensen U.H."/>
            <person name="Larsen T.O."/>
            <person name="Devries R.P."/>
            <person name="Grigoriev I.V."/>
            <person name="Machida M."/>
            <person name="Baker S.E."/>
            <person name="Andersen M.R."/>
        </authorList>
    </citation>
    <scope>NUCLEOTIDE SEQUENCE [LARGE SCALE GENOMIC DNA]</scope>
    <source>
        <strain evidence="10 11">CBS 151.66</strain>
    </source>
</reference>
<dbReference type="Pfam" id="PF00733">
    <property type="entry name" value="Asn_synthase"/>
    <property type="match status" value="1"/>
</dbReference>
<dbReference type="InterPro" id="IPR006426">
    <property type="entry name" value="Asn_synth_AEB"/>
</dbReference>
<dbReference type="PIRSF" id="PIRSF001589">
    <property type="entry name" value="Asn_synthetase_glu-h"/>
    <property type="match status" value="1"/>
</dbReference>
<dbReference type="CDD" id="cd00712">
    <property type="entry name" value="AsnB"/>
    <property type="match status" value="1"/>
</dbReference>
<dbReference type="InterPro" id="IPR029055">
    <property type="entry name" value="Ntn_hydrolases_N"/>
</dbReference>
<proteinExistence type="inferred from homology"/>
<evidence type="ECO:0000313" key="10">
    <source>
        <dbReference type="EMBL" id="KAB8075624.1"/>
    </source>
</evidence>
<dbReference type="InterPro" id="IPR051786">
    <property type="entry name" value="ASN_synthetase/amidase"/>
</dbReference>
<dbReference type="PANTHER" id="PTHR43284">
    <property type="entry name" value="ASPARAGINE SYNTHETASE (GLUTAMINE-HYDROLYZING)"/>
    <property type="match status" value="1"/>
</dbReference>
<dbReference type="InterPro" id="IPR001962">
    <property type="entry name" value="Asn_synthase"/>
</dbReference>
<evidence type="ECO:0000256" key="7">
    <source>
        <dbReference type="PIRSR" id="PIRSR001589-2"/>
    </source>
</evidence>
<evidence type="ECO:0000256" key="1">
    <source>
        <dbReference type="ARBA" id="ARBA00005752"/>
    </source>
</evidence>
<evidence type="ECO:0000259" key="9">
    <source>
        <dbReference type="PROSITE" id="PS51278"/>
    </source>
</evidence>
<keyword evidence="6" id="KW-0061">Asparagine biosynthesis</keyword>
<dbReference type="SUPFAM" id="SSF52402">
    <property type="entry name" value="Adenine nucleotide alpha hydrolases-like"/>
    <property type="match status" value="1"/>
</dbReference>
<dbReference type="GO" id="GO:0005829">
    <property type="term" value="C:cytosol"/>
    <property type="evidence" value="ECO:0007669"/>
    <property type="project" value="TreeGrafter"/>
</dbReference>
<dbReference type="GO" id="GO:0005524">
    <property type="term" value="F:ATP binding"/>
    <property type="evidence" value="ECO:0007669"/>
    <property type="project" value="UniProtKB-KW"/>
</dbReference>
<organism evidence="10 11">
    <name type="scientific">Aspergillus leporis</name>
    <dbReference type="NCBI Taxonomy" id="41062"/>
    <lineage>
        <taxon>Eukaryota</taxon>
        <taxon>Fungi</taxon>
        <taxon>Dikarya</taxon>
        <taxon>Ascomycota</taxon>
        <taxon>Pezizomycotina</taxon>
        <taxon>Eurotiomycetes</taxon>
        <taxon>Eurotiomycetidae</taxon>
        <taxon>Eurotiales</taxon>
        <taxon>Aspergillaceae</taxon>
        <taxon>Aspergillus</taxon>
        <taxon>Aspergillus subgen. Circumdati</taxon>
    </lineage>
</organism>
<dbReference type="PANTHER" id="PTHR43284:SF1">
    <property type="entry name" value="ASPARAGINE SYNTHETASE"/>
    <property type="match status" value="1"/>
</dbReference>
<keyword evidence="11" id="KW-1185">Reference proteome</keyword>
<dbReference type="InterPro" id="IPR033738">
    <property type="entry name" value="AsnB_N"/>
</dbReference>
<feature type="active site" description="For GATase activity" evidence="6">
    <location>
        <position position="2"/>
    </location>
</feature>
<keyword evidence="3 5" id="KW-0067">ATP-binding</keyword>
<gene>
    <name evidence="10" type="ORF">BDV29DRAFT_103891</name>
</gene>
<evidence type="ECO:0000256" key="6">
    <source>
        <dbReference type="PIRSR" id="PIRSR001589-1"/>
    </source>
</evidence>
<dbReference type="InterPro" id="IPR014729">
    <property type="entry name" value="Rossmann-like_a/b/a_fold"/>
</dbReference>
<keyword evidence="6" id="KW-0028">Amino-acid biosynthesis</keyword>
<evidence type="ECO:0000256" key="2">
    <source>
        <dbReference type="ARBA" id="ARBA00022741"/>
    </source>
</evidence>
<dbReference type="GO" id="GO:0006529">
    <property type="term" value="P:asparagine biosynthetic process"/>
    <property type="evidence" value="ECO:0007669"/>
    <property type="project" value="UniProtKB-KW"/>
</dbReference>
<sequence>MCGLTAFFTVNGGSGCKQCGNDAHKVERQMEESLDIVNHRGPDARGRWFSPDHQVGLGHVRLSIVDLSPAGNQPFHDQEGAIHAVVNGELYDHEQYRAELAQEYNFKSNSDCEIVIALYRHYGISFLSKLRGEFALVLYDAKRKLFFAARDRYGIKSLYYTMVGNRLLIATEMKSFLPFGWNPEWDITSIREASWGFDSHMYFKGVYRLPPGQYLMSQNSMPPKIATYWDLDYSDKKAIFPQSEEEAIEKVRELMLEAIRIRLRADVGVGIYLSGGLDSSALAGMAAKLVQEGNKLGNDTSGEHSRISCFTVQFDKDSGLDESDIAQRTAEWLGVDFHTVHIDEEAIASRFEDVVWYSETPGPNVNGMGRMAVAEAAHANGKKVILTGEGSDEHFAGYSEFLPNLFLEPDHSWPPSLATHADIAEAWQVREERNRVLPKETLGEVPASTRRMLNNTTICDRINAVNAMPFSPWTDQFVLKTPATALAESFDGQTLDKMVKKWHPLHTAQYQWVKSALANYLLRYLGDNVDMVHQIETRPPFLDHHVTEYANKIPPSLKIRYDPVSKTFREKHILREAMKPYVTEEIYNRTKHPFVGPFTFKEDGPVHKVFARLLTEENVNQLGFFDWSRVKVDLVKAFRDRDAKCFGRSFTVAQYVVLGQRFGVKKAQDPSCNESFADTSS</sequence>
<keyword evidence="4 6" id="KW-0315">Glutamine amidotransferase</keyword>
<dbReference type="Pfam" id="PF13537">
    <property type="entry name" value="GATase_7"/>
    <property type="match status" value="1"/>
</dbReference>
<feature type="domain" description="Glutamine amidotransferase type-2" evidence="9">
    <location>
        <begin position="2"/>
        <end position="220"/>
    </location>
</feature>
<evidence type="ECO:0000256" key="5">
    <source>
        <dbReference type="PIRNR" id="PIRNR001589"/>
    </source>
</evidence>
<dbReference type="OrthoDB" id="409189at2759"/>
<feature type="binding site" evidence="7">
    <location>
        <position position="312"/>
    </location>
    <ligand>
        <name>ATP</name>
        <dbReference type="ChEBI" id="CHEBI:30616"/>
    </ligand>
</feature>
<keyword evidence="2 5" id="KW-0547">Nucleotide-binding</keyword>